<evidence type="ECO:0000256" key="7">
    <source>
        <dbReference type="ARBA" id="ARBA00023136"/>
    </source>
</evidence>
<comment type="caution">
    <text evidence="9">The sequence shown here is derived from an EMBL/GenBank/DDBJ whole genome shotgun (WGS) entry which is preliminary data.</text>
</comment>
<dbReference type="InterPro" id="IPR018011">
    <property type="entry name" value="Carb_sulfotrans_8-10"/>
</dbReference>
<comment type="subcellular location">
    <subcellularLocation>
        <location evidence="1">Golgi apparatus membrane</location>
        <topology evidence="1">Single-pass type II membrane protein</topology>
    </subcellularLocation>
</comment>
<dbReference type="InterPro" id="IPR005331">
    <property type="entry name" value="Sulfotransferase"/>
</dbReference>
<evidence type="ECO:0000313" key="9">
    <source>
        <dbReference type="EMBL" id="KAL3804740.1"/>
    </source>
</evidence>
<accession>A0ABD3QWV4</accession>
<keyword evidence="6" id="KW-0333">Golgi apparatus</keyword>
<proteinExistence type="inferred from homology"/>
<sequence length="397" mass="46506">MIKPKRVIARLFITFILVACVWLPQLRSVSFYQTSISSQTKNNAKRPVHKRLTKSSLNTTTFKLLQSDSIYHHYNMSTTPIVLEQHKLILFTCEKVGSTVLRQLARRMMNYSDYDYHGEGIPHVIGRNGLKYLHQFPRKEAEHMLVSDKWIKAMFVRDPKERALSGFLMWRPHPPKKNLLEQARRGEVTEPVIGANDGKPGMLAVCCQQAANGDYNLEVLCLHRVYSFDGFLDMIEDPKSIIDIGQLEKERYANPIKYWLRKSPSCPDKHWSPITHWRMEHKFYPLINFMGHLETAAWDIKRLLDKVSPTAFEEYGASGWGLGRNESMFQSSSTVLHAKDTSAKLKLYYTTLEIEKRVEHIFRDDYENKFFELNVVKIGEAEEYYKRWWREKYGDET</sequence>
<name>A0ABD3QWV4_9STRA</name>
<keyword evidence="8" id="KW-0325">Glycoprotein</keyword>
<dbReference type="PANTHER" id="PTHR12137">
    <property type="entry name" value="CARBOHYDRATE SULFOTRANSFERASE"/>
    <property type="match status" value="1"/>
</dbReference>
<dbReference type="GO" id="GO:0008146">
    <property type="term" value="F:sulfotransferase activity"/>
    <property type="evidence" value="ECO:0007669"/>
    <property type="project" value="UniProtKB-ARBA"/>
</dbReference>
<evidence type="ECO:0000256" key="2">
    <source>
        <dbReference type="ARBA" id="ARBA00006339"/>
    </source>
</evidence>
<comment type="similarity">
    <text evidence="2">Belongs to the sulfotransferase 2 family.</text>
</comment>
<dbReference type="EMBL" id="JALLPJ020000032">
    <property type="protein sequence ID" value="KAL3804740.1"/>
    <property type="molecule type" value="Genomic_DNA"/>
</dbReference>
<keyword evidence="3" id="KW-0808">Transferase</keyword>
<dbReference type="AlphaFoldDB" id="A0ABD3QWV4"/>
<keyword evidence="5" id="KW-1133">Transmembrane helix</keyword>
<keyword evidence="10" id="KW-1185">Reference proteome</keyword>
<dbReference type="Pfam" id="PF03567">
    <property type="entry name" value="Sulfotransfer_2"/>
    <property type="match status" value="1"/>
</dbReference>
<evidence type="ECO:0000256" key="3">
    <source>
        <dbReference type="ARBA" id="ARBA00022679"/>
    </source>
</evidence>
<evidence type="ECO:0000313" key="10">
    <source>
        <dbReference type="Proteomes" id="UP001530400"/>
    </source>
</evidence>
<evidence type="ECO:0000256" key="1">
    <source>
        <dbReference type="ARBA" id="ARBA00004323"/>
    </source>
</evidence>
<evidence type="ECO:0000256" key="4">
    <source>
        <dbReference type="ARBA" id="ARBA00022692"/>
    </source>
</evidence>
<evidence type="ECO:0000256" key="6">
    <source>
        <dbReference type="ARBA" id="ARBA00023034"/>
    </source>
</evidence>
<keyword evidence="7" id="KW-0472">Membrane</keyword>
<organism evidence="9 10">
    <name type="scientific">Cyclotella atomus</name>
    <dbReference type="NCBI Taxonomy" id="382360"/>
    <lineage>
        <taxon>Eukaryota</taxon>
        <taxon>Sar</taxon>
        <taxon>Stramenopiles</taxon>
        <taxon>Ochrophyta</taxon>
        <taxon>Bacillariophyta</taxon>
        <taxon>Coscinodiscophyceae</taxon>
        <taxon>Thalassiosirophycidae</taxon>
        <taxon>Stephanodiscales</taxon>
        <taxon>Stephanodiscaceae</taxon>
        <taxon>Cyclotella</taxon>
    </lineage>
</organism>
<dbReference type="PANTHER" id="PTHR12137:SF54">
    <property type="entry name" value="CARBOHYDRATE SULFOTRANSFERASE"/>
    <property type="match status" value="1"/>
</dbReference>
<evidence type="ECO:0000256" key="8">
    <source>
        <dbReference type="ARBA" id="ARBA00023180"/>
    </source>
</evidence>
<evidence type="ECO:0008006" key="11">
    <source>
        <dbReference type="Google" id="ProtNLM"/>
    </source>
</evidence>
<dbReference type="GO" id="GO:0000139">
    <property type="term" value="C:Golgi membrane"/>
    <property type="evidence" value="ECO:0007669"/>
    <property type="project" value="UniProtKB-SubCell"/>
</dbReference>
<reference evidence="9 10" key="1">
    <citation type="submission" date="2024-10" db="EMBL/GenBank/DDBJ databases">
        <title>Updated reference genomes for cyclostephanoid diatoms.</title>
        <authorList>
            <person name="Roberts W.R."/>
            <person name="Alverson A.J."/>
        </authorList>
    </citation>
    <scope>NUCLEOTIDE SEQUENCE [LARGE SCALE GENOMIC DNA]</scope>
    <source>
        <strain evidence="9 10">AJA010-31</strain>
    </source>
</reference>
<keyword evidence="4" id="KW-0812">Transmembrane</keyword>
<gene>
    <name evidence="9" type="ORF">ACHAWO_011465</name>
</gene>
<protein>
    <recommendedName>
        <fullName evidence="11">Sulfotransferase domain-containing protein</fullName>
    </recommendedName>
</protein>
<dbReference type="Proteomes" id="UP001530400">
    <property type="component" value="Unassembled WGS sequence"/>
</dbReference>
<evidence type="ECO:0000256" key="5">
    <source>
        <dbReference type="ARBA" id="ARBA00022989"/>
    </source>
</evidence>